<dbReference type="EMBL" id="NRGR01000011">
    <property type="protein sequence ID" value="PCC39873.1"/>
    <property type="molecule type" value="Genomic_DNA"/>
</dbReference>
<accession>A0A2A3YKP7</accession>
<dbReference type="Proteomes" id="UP000218598">
    <property type="component" value="Unassembled WGS sequence"/>
</dbReference>
<keyword evidence="1" id="KW-1133">Transmembrane helix</keyword>
<proteinExistence type="predicted"/>
<protein>
    <submittedName>
        <fullName evidence="2">Uncharacterized protein</fullName>
    </submittedName>
</protein>
<evidence type="ECO:0000313" key="3">
    <source>
        <dbReference type="Proteomes" id="UP000218598"/>
    </source>
</evidence>
<feature type="transmembrane region" description="Helical" evidence="1">
    <location>
        <begin position="44"/>
        <end position="63"/>
    </location>
</feature>
<keyword evidence="1" id="KW-0812">Transmembrane</keyword>
<dbReference type="AlphaFoldDB" id="A0A2A3YKP7"/>
<dbReference type="RefSeq" id="WP_096164380.1">
    <property type="nucleotide sequence ID" value="NZ_BAAAIQ010000013.1"/>
</dbReference>
<organism evidence="2 3">
    <name type="scientific">Brachybacterium alimentarium</name>
    <dbReference type="NCBI Taxonomy" id="47845"/>
    <lineage>
        <taxon>Bacteria</taxon>
        <taxon>Bacillati</taxon>
        <taxon>Actinomycetota</taxon>
        <taxon>Actinomycetes</taxon>
        <taxon>Micrococcales</taxon>
        <taxon>Dermabacteraceae</taxon>
        <taxon>Brachybacterium</taxon>
    </lineage>
</organism>
<feature type="transmembrane region" description="Helical" evidence="1">
    <location>
        <begin position="20"/>
        <end position="38"/>
    </location>
</feature>
<reference evidence="2 3" key="1">
    <citation type="journal article" date="2017" name="Elife">
        <title>Extensive horizontal gene transfer in cheese-associated bacteria.</title>
        <authorList>
            <person name="Bonham K.S."/>
            <person name="Wolfe B.E."/>
            <person name="Dutton R.J."/>
        </authorList>
    </citation>
    <scope>NUCLEOTIDE SEQUENCE [LARGE SCALE GENOMIC DNA]</scope>
    <source>
        <strain evidence="2 3">341_9</strain>
    </source>
</reference>
<keyword evidence="1" id="KW-0472">Membrane</keyword>
<name>A0A2A3YKP7_9MICO</name>
<gene>
    <name evidence="2" type="ORF">CIK66_06645</name>
</gene>
<evidence type="ECO:0000313" key="2">
    <source>
        <dbReference type="EMBL" id="PCC39873.1"/>
    </source>
</evidence>
<comment type="caution">
    <text evidence="2">The sequence shown here is derived from an EMBL/GenBank/DDBJ whole genome shotgun (WGS) entry which is preliminary data.</text>
</comment>
<sequence>MNAPAPRRDPGSASPQRGSAVSAATIPLLFLGLMVGFFSGYFLLWWGLAVVVAVCVLAFTMVMSGKSRDAATGAVVGVVAGFGLLLLVALFRGVL</sequence>
<dbReference type="GeneID" id="95326996"/>
<feature type="transmembrane region" description="Helical" evidence="1">
    <location>
        <begin position="70"/>
        <end position="91"/>
    </location>
</feature>
<keyword evidence="3" id="KW-1185">Reference proteome</keyword>
<evidence type="ECO:0000256" key="1">
    <source>
        <dbReference type="SAM" id="Phobius"/>
    </source>
</evidence>